<proteinExistence type="predicted"/>
<evidence type="ECO:0000313" key="1">
    <source>
        <dbReference type="EMBL" id="MCI46003.1"/>
    </source>
</evidence>
<organism evidence="1 2">
    <name type="scientific">Trifolium medium</name>
    <dbReference type="NCBI Taxonomy" id="97028"/>
    <lineage>
        <taxon>Eukaryota</taxon>
        <taxon>Viridiplantae</taxon>
        <taxon>Streptophyta</taxon>
        <taxon>Embryophyta</taxon>
        <taxon>Tracheophyta</taxon>
        <taxon>Spermatophyta</taxon>
        <taxon>Magnoliopsida</taxon>
        <taxon>eudicotyledons</taxon>
        <taxon>Gunneridae</taxon>
        <taxon>Pentapetalae</taxon>
        <taxon>rosids</taxon>
        <taxon>fabids</taxon>
        <taxon>Fabales</taxon>
        <taxon>Fabaceae</taxon>
        <taxon>Papilionoideae</taxon>
        <taxon>50 kb inversion clade</taxon>
        <taxon>NPAAA clade</taxon>
        <taxon>Hologalegina</taxon>
        <taxon>IRL clade</taxon>
        <taxon>Trifolieae</taxon>
        <taxon>Trifolium</taxon>
    </lineage>
</organism>
<dbReference type="Proteomes" id="UP000265520">
    <property type="component" value="Unassembled WGS sequence"/>
</dbReference>
<protein>
    <submittedName>
        <fullName evidence="1">Uncharacterized protein</fullName>
    </submittedName>
</protein>
<keyword evidence="2" id="KW-1185">Reference proteome</keyword>
<evidence type="ECO:0000313" key="2">
    <source>
        <dbReference type="Proteomes" id="UP000265520"/>
    </source>
</evidence>
<comment type="caution">
    <text evidence="1">The sequence shown here is derived from an EMBL/GenBank/DDBJ whole genome shotgun (WGS) entry which is preliminary data.</text>
</comment>
<sequence length="59" mass="6433">MLCSACLSPVVAWRGGGEDVARRRQPSLVGTFLPDLCRNLSPDTIWSIATFVYTGMEMG</sequence>
<reference evidence="1 2" key="1">
    <citation type="journal article" date="2018" name="Front. Plant Sci.">
        <title>Red Clover (Trifolium pratense) and Zigzag Clover (T. medium) - A Picture of Genomic Similarities and Differences.</title>
        <authorList>
            <person name="Dluhosova J."/>
            <person name="Istvanek J."/>
            <person name="Nedelnik J."/>
            <person name="Repkova J."/>
        </authorList>
    </citation>
    <scope>NUCLEOTIDE SEQUENCE [LARGE SCALE GENOMIC DNA]</scope>
    <source>
        <strain evidence="2">cv. 10/8</strain>
        <tissue evidence="1">Leaf</tissue>
    </source>
</reference>
<name>A0A392SAM5_9FABA</name>
<accession>A0A392SAM5</accession>
<dbReference type="EMBL" id="LXQA010351572">
    <property type="protein sequence ID" value="MCI46003.1"/>
    <property type="molecule type" value="Genomic_DNA"/>
</dbReference>
<dbReference type="AlphaFoldDB" id="A0A392SAM5"/>